<keyword evidence="4" id="KW-1185">Reference proteome</keyword>
<reference evidence="3 4" key="1">
    <citation type="journal article" date="2017" name="Nat. Ecol. Evol.">
        <title>Scallop genome provides insights into evolution of bilaterian karyotype and development.</title>
        <authorList>
            <person name="Wang S."/>
            <person name="Zhang J."/>
            <person name="Jiao W."/>
            <person name="Li J."/>
            <person name="Xun X."/>
            <person name="Sun Y."/>
            <person name="Guo X."/>
            <person name="Huan P."/>
            <person name="Dong B."/>
            <person name="Zhang L."/>
            <person name="Hu X."/>
            <person name="Sun X."/>
            <person name="Wang J."/>
            <person name="Zhao C."/>
            <person name="Wang Y."/>
            <person name="Wang D."/>
            <person name="Huang X."/>
            <person name="Wang R."/>
            <person name="Lv J."/>
            <person name="Li Y."/>
            <person name="Zhang Z."/>
            <person name="Liu B."/>
            <person name="Lu W."/>
            <person name="Hui Y."/>
            <person name="Liang J."/>
            <person name="Zhou Z."/>
            <person name="Hou R."/>
            <person name="Li X."/>
            <person name="Liu Y."/>
            <person name="Li H."/>
            <person name="Ning X."/>
            <person name="Lin Y."/>
            <person name="Zhao L."/>
            <person name="Xing Q."/>
            <person name="Dou J."/>
            <person name="Li Y."/>
            <person name="Mao J."/>
            <person name="Guo H."/>
            <person name="Dou H."/>
            <person name="Li T."/>
            <person name="Mu C."/>
            <person name="Jiang W."/>
            <person name="Fu Q."/>
            <person name="Fu X."/>
            <person name="Miao Y."/>
            <person name="Liu J."/>
            <person name="Yu Q."/>
            <person name="Li R."/>
            <person name="Liao H."/>
            <person name="Li X."/>
            <person name="Kong Y."/>
            <person name="Jiang Z."/>
            <person name="Chourrout D."/>
            <person name="Li R."/>
            <person name="Bao Z."/>
        </authorList>
    </citation>
    <scope>NUCLEOTIDE SEQUENCE [LARGE SCALE GENOMIC DNA]</scope>
    <source>
        <strain evidence="3 4">PY_sf001</strain>
    </source>
</reference>
<sequence>MEEGKITKALLKTRSGEFELESIHSINLRELGISDLGCIGECTGLERANLSRNEITKLTKLAGLTNLAILNLSANRIMSLEGLQALDNLQSLNLAGNLIGGVENLRCLTGLDKLESLTVNDKTLSNPFCINQGYKKDIAKMFPRLRTIDGERLHGRGSEVFEMCKDIEEALEMRSSNSGDTKLSKVEEWLPDNFWTFSSRKFDQTNLADADEQLQGLLYSCQLLSEKADAALSPVRPTSSSGDNS</sequence>
<dbReference type="GO" id="GO:0005737">
    <property type="term" value="C:cytoplasm"/>
    <property type="evidence" value="ECO:0007669"/>
    <property type="project" value="TreeGrafter"/>
</dbReference>
<dbReference type="PROSITE" id="PS51450">
    <property type="entry name" value="LRR"/>
    <property type="match status" value="3"/>
</dbReference>
<dbReference type="Proteomes" id="UP000242188">
    <property type="component" value="Unassembled WGS sequence"/>
</dbReference>
<evidence type="ECO:0000256" key="2">
    <source>
        <dbReference type="ARBA" id="ARBA00022737"/>
    </source>
</evidence>
<organism evidence="3 4">
    <name type="scientific">Mizuhopecten yessoensis</name>
    <name type="common">Japanese scallop</name>
    <name type="synonym">Patinopecten yessoensis</name>
    <dbReference type="NCBI Taxonomy" id="6573"/>
    <lineage>
        <taxon>Eukaryota</taxon>
        <taxon>Metazoa</taxon>
        <taxon>Spiralia</taxon>
        <taxon>Lophotrochozoa</taxon>
        <taxon>Mollusca</taxon>
        <taxon>Bivalvia</taxon>
        <taxon>Autobranchia</taxon>
        <taxon>Pteriomorphia</taxon>
        <taxon>Pectinida</taxon>
        <taxon>Pectinoidea</taxon>
        <taxon>Pectinidae</taxon>
        <taxon>Mizuhopecten</taxon>
    </lineage>
</organism>
<name>A0A210QB59_MIZYE</name>
<dbReference type="GO" id="GO:0036158">
    <property type="term" value="P:outer dynein arm assembly"/>
    <property type="evidence" value="ECO:0007669"/>
    <property type="project" value="TreeGrafter"/>
</dbReference>
<evidence type="ECO:0000313" key="4">
    <source>
        <dbReference type="Proteomes" id="UP000242188"/>
    </source>
</evidence>
<dbReference type="InterPro" id="IPR032675">
    <property type="entry name" value="LRR_dom_sf"/>
</dbReference>
<dbReference type="STRING" id="6573.A0A210QB59"/>
<dbReference type="SUPFAM" id="SSF52058">
    <property type="entry name" value="L domain-like"/>
    <property type="match status" value="1"/>
</dbReference>
<proteinExistence type="predicted"/>
<dbReference type="EMBL" id="NEDP02004357">
    <property type="protein sequence ID" value="OWF45968.1"/>
    <property type="molecule type" value="Genomic_DNA"/>
</dbReference>
<keyword evidence="2" id="KW-0677">Repeat</keyword>
<dbReference type="PANTHER" id="PTHR18849">
    <property type="entry name" value="LEUCINE RICH REPEAT PROTEIN"/>
    <property type="match status" value="1"/>
</dbReference>
<dbReference type="Pfam" id="PF14580">
    <property type="entry name" value="LRR_9"/>
    <property type="match status" value="1"/>
</dbReference>
<protein>
    <submittedName>
        <fullName evidence="3">Leucine-rich repeat-containing protein 61</fullName>
    </submittedName>
</protein>
<dbReference type="AlphaFoldDB" id="A0A210QB59"/>
<comment type="caution">
    <text evidence="3">The sequence shown here is derived from an EMBL/GenBank/DDBJ whole genome shotgun (WGS) entry which is preliminary data.</text>
</comment>
<dbReference type="Gene3D" id="3.80.10.10">
    <property type="entry name" value="Ribonuclease Inhibitor"/>
    <property type="match status" value="1"/>
</dbReference>
<dbReference type="InterPro" id="IPR001611">
    <property type="entry name" value="Leu-rich_rpt"/>
</dbReference>
<evidence type="ECO:0000256" key="1">
    <source>
        <dbReference type="ARBA" id="ARBA00022614"/>
    </source>
</evidence>
<dbReference type="PANTHER" id="PTHR18849:SF8">
    <property type="entry name" value="LEUCINE-RICH REPEAT-CONTAINING PROTEIN 61"/>
    <property type="match status" value="1"/>
</dbReference>
<dbReference type="OrthoDB" id="433501at2759"/>
<evidence type="ECO:0000313" key="3">
    <source>
        <dbReference type="EMBL" id="OWF45968.1"/>
    </source>
</evidence>
<keyword evidence="1" id="KW-0433">Leucine-rich repeat</keyword>
<accession>A0A210QB59</accession>
<gene>
    <name evidence="3" type="ORF">KP79_PYT15408</name>
</gene>
<dbReference type="SMART" id="SM00365">
    <property type="entry name" value="LRR_SD22"/>
    <property type="match status" value="2"/>
</dbReference>